<dbReference type="PATRIC" id="fig|2287.9.peg.3404"/>
<gene>
    <name evidence="1" type="ORF">SSOP1_3238</name>
</gene>
<dbReference type="EMBL" id="LT549890">
    <property type="protein sequence ID" value="SAI86792.1"/>
    <property type="molecule type" value="Genomic_DNA"/>
</dbReference>
<reference evidence="2" key="1">
    <citation type="submission" date="2016-04" db="EMBL/GenBank/DDBJ databases">
        <authorList>
            <person name="Shah S.A."/>
            <person name="Garrett R.A."/>
        </authorList>
    </citation>
    <scope>NUCLEOTIDE SEQUENCE [LARGE SCALE GENOMIC DNA]</scope>
    <source>
        <strain evidence="2">ATCC 35091 / DSM 1616 / JCM 8930 / NBRC 15331 / P1</strain>
    </source>
</reference>
<evidence type="ECO:0000313" key="2">
    <source>
        <dbReference type="Proteomes" id="UP000076770"/>
    </source>
</evidence>
<proteinExistence type="predicted"/>
<dbReference type="Proteomes" id="UP000076770">
    <property type="component" value="Chromosome i"/>
</dbReference>
<name>A0A157T662_SACSO</name>
<protein>
    <submittedName>
        <fullName evidence="1">ORF1 in transposon ISC1160</fullName>
    </submittedName>
</protein>
<evidence type="ECO:0000313" key="1">
    <source>
        <dbReference type="EMBL" id="SAI86792.1"/>
    </source>
</evidence>
<accession>A0A157T662</accession>
<organism evidence="1 2">
    <name type="scientific">Saccharolobus solfataricus</name>
    <name type="common">Sulfolobus solfataricus</name>
    <dbReference type="NCBI Taxonomy" id="2287"/>
    <lineage>
        <taxon>Archaea</taxon>
        <taxon>Thermoproteota</taxon>
        <taxon>Thermoprotei</taxon>
        <taxon>Sulfolobales</taxon>
        <taxon>Sulfolobaceae</taxon>
        <taxon>Saccharolobus</taxon>
    </lineage>
</organism>
<dbReference type="AlphaFoldDB" id="A0A157T662"/>
<sequence>MSNIRFWKNNRNYSFVRNSTTKERFKVRRSILPRSEFQMIILDFPHLNSANRV</sequence>